<evidence type="ECO:0000313" key="2">
    <source>
        <dbReference type="Proteomes" id="UP000325315"/>
    </source>
</evidence>
<comment type="caution">
    <text evidence="1">The sequence shown here is derived from an EMBL/GenBank/DDBJ whole genome shotgun (WGS) entry which is preliminary data.</text>
</comment>
<dbReference type="Proteomes" id="UP000325315">
    <property type="component" value="Unassembled WGS sequence"/>
</dbReference>
<sequence>MRLLNKLCRFLLRKVLITTFKCGNENRLENLLSEAPTNYYKKLAWILADSKKFYKKTLESRTTLKNTDYNMENYMELYSDFCKSKIQASD</sequence>
<accession>A0A5B6UHA5</accession>
<dbReference type="AlphaFoldDB" id="A0A5B6UHA5"/>
<gene>
    <name evidence="1" type="ORF">EPI10_018903</name>
</gene>
<name>A0A5B6UHA5_9ROSI</name>
<dbReference type="EMBL" id="SMMG02000012">
    <property type="protein sequence ID" value="KAA3455934.1"/>
    <property type="molecule type" value="Genomic_DNA"/>
</dbReference>
<dbReference type="OrthoDB" id="1001181at2759"/>
<keyword evidence="2" id="KW-1185">Reference proteome</keyword>
<organism evidence="1 2">
    <name type="scientific">Gossypium australe</name>
    <dbReference type="NCBI Taxonomy" id="47621"/>
    <lineage>
        <taxon>Eukaryota</taxon>
        <taxon>Viridiplantae</taxon>
        <taxon>Streptophyta</taxon>
        <taxon>Embryophyta</taxon>
        <taxon>Tracheophyta</taxon>
        <taxon>Spermatophyta</taxon>
        <taxon>Magnoliopsida</taxon>
        <taxon>eudicotyledons</taxon>
        <taxon>Gunneridae</taxon>
        <taxon>Pentapetalae</taxon>
        <taxon>rosids</taxon>
        <taxon>malvids</taxon>
        <taxon>Malvales</taxon>
        <taxon>Malvaceae</taxon>
        <taxon>Malvoideae</taxon>
        <taxon>Gossypium</taxon>
    </lineage>
</organism>
<protein>
    <submittedName>
        <fullName evidence="1">Glycine, alanine and asparagine-rich protein-like</fullName>
    </submittedName>
</protein>
<reference evidence="2" key="1">
    <citation type="journal article" date="2019" name="Plant Biotechnol. J.">
        <title>Genome sequencing of the Australian wild diploid species Gossypium australe highlights disease resistance and delayed gland morphogenesis.</title>
        <authorList>
            <person name="Cai Y."/>
            <person name="Cai X."/>
            <person name="Wang Q."/>
            <person name="Wang P."/>
            <person name="Zhang Y."/>
            <person name="Cai C."/>
            <person name="Xu Y."/>
            <person name="Wang K."/>
            <person name="Zhou Z."/>
            <person name="Wang C."/>
            <person name="Geng S."/>
            <person name="Li B."/>
            <person name="Dong Q."/>
            <person name="Hou Y."/>
            <person name="Wang H."/>
            <person name="Ai P."/>
            <person name="Liu Z."/>
            <person name="Yi F."/>
            <person name="Sun M."/>
            <person name="An G."/>
            <person name="Cheng J."/>
            <person name="Zhang Y."/>
            <person name="Shi Q."/>
            <person name="Xie Y."/>
            <person name="Shi X."/>
            <person name="Chang Y."/>
            <person name="Huang F."/>
            <person name="Chen Y."/>
            <person name="Hong S."/>
            <person name="Mi L."/>
            <person name="Sun Q."/>
            <person name="Zhang L."/>
            <person name="Zhou B."/>
            <person name="Peng R."/>
            <person name="Zhang X."/>
            <person name="Liu F."/>
        </authorList>
    </citation>
    <scope>NUCLEOTIDE SEQUENCE [LARGE SCALE GENOMIC DNA]</scope>
    <source>
        <strain evidence="2">cv. PA1801</strain>
    </source>
</reference>
<proteinExistence type="predicted"/>
<evidence type="ECO:0000313" key="1">
    <source>
        <dbReference type="EMBL" id="KAA3455934.1"/>
    </source>
</evidence>